<protein>
    <submittedName>
        <fullName evidence="3">Glycosyl transferase</fullName>
        <ecNumber evidence="3">2.4.1.-</ecNumber>
    </submittedName>
    <submittedName>
        <fullName evidence="4">Glycosyltransferase family 2 protein</fullName>
    </submittedName>
</protein>
<name>A0A380FXR5_9STAP</name>
<proteinExistence type="inferred from homology"/>
<dbReference type="InterPro" id="IPR029044">
    <property type="entry name" value="Nucleotide-diphossugar_trans"/>
</dbReference>
<evidence type="ECO:0000256" key="1">
    <source>
        <dbReference type="ARBA" id="ARBA00006739"/>
    </source>
</evidence>
<reference evidence="3 5" key="1">
    <citation type="submission" date="2018-06" db="EMBL/GenBank/DDBJ databases">
        <authorList>
            <consortium name="Pathogen Informatics"/>
            <person name="Doyle S."/>
        </authorList>
    </citation>
    <scope>NUCLEOTIDE SEQUENCE [LARGE SCALE GENOMIC DNA]</scope>
    <source>
        <strain evidence="3 5">NCTC13830</strain>
    </source>
</reference>
<dbReference type="EMBL" id="UHDO01000001">
    <property type="protein sequence ID" value="SUM42571.1"/>
    <property type="molecule type" value="Genomic_DNA"/>
</dbReference>
<dbReference type="EMBL" id="SRLS01000018">
    <property type="protein sequence ID" value="TGE15852.1"/>
    <property type="molecule type" value="Genomic_DNA"/>
</dbReference>
<dbReference type="Proteomes" id="UP000297598">
    <property type="component" value="Unassembled WGS sequence"/>
</dbReference>
<evidence type="ECO:0000259" key="2">
    <source>
        <dbReference type="Pfam" id="PF00535"/>
    </source>
</evidence>
<keyword evidence="3" id="KW-0328">Glycosyltransferase</keyword>
<organism evidence="3 5">
    <name type="scientific">Staphylococcus petrasii</name>
    <dbReference type="NCBI Taxonomy" id="1276936"/>
    <lineage>
        <taxon>Bacteria</taxon>
        <taxon>Bacillati</taxon>
        <taxon>Bacillota</taxon>
        <taxon>Bacilli</taxon>
        <taxon>Bacillales</taxon>
        <taxon>Staphylococcaceae</taxon>
        <taxon>Staphylococcus</taxon>
    </lineage>
</organism>
<evidence type="ECO:0000313" key="4">
    <source>
        <dbReference type="EMBL" id="TGE15852.1"/>
    </source>
</evidence>
<dbReference type="PANTHER" id="PTHR22916:SF3">
    <property type="entry name" value="UDP-GLCNAC:BETAGAL BETA-1,3-N-ACETYLGLUCOSAMINYLTRANSFERASE-LIKE PROTEIN 1"/>
    <property type="match status" value="1"/>
</dbReference>
<keyword evidence="6" id="KW-1185">Reference proteome</keyword>
<dbReference type="CDD" id="cd00761">
    <property type="entry name" value="Glyco_tranf_GTA_type"/>
    <property type="match status" value="1"/>
</dbReference>
<evidence type="ECO:0000313" key="3">
    <source>
        <dbReference type="EMBL" id="SUM42571.1"/>
    </source>
</evidence>
<feature type="domain" description="Glycosyltransferase 2-like" evidence="2">
    <location>
        <begin position="16"/>
        <end position="181"/>
    </location>
</feature>
<gene>
    <name evidence="4" type="ORF">BJR09_10345</name>
    <name evidence="3" type="ORF">NCTC13830_00090</name>
</gene>
<accession>A0A380FXR5</accession>
<reference evidence="4 6" key="2">
    <citation type="submission" date="2019-04" db="EMBL/GenBank/DDBJ databases">
        <title>Genomic characterization of Staphylococcus petrasii strains.</title>
        <authorList>
            <person name="Vrbovska V."/>
            <person name="Kovarovic V."/>
            <person name="Maslanova I."/>
            <person name="Indrakova A."/>
            <person name="Petras P."/>
            <person name="Sedo O."/>
            <person name="Svec P."/>
            <person name="Fisarova L."/>
            <person name="Sedlacek I."/>
            <person name="Doskar J."/>
            <person name="Pantucek R."/>
        </authorList>
    </citation>
    <scope>NUCLEOTIDE SEQUENCE [LARGE SCALE GENOMIC DNA]</scope>
    <source>
        <strain evidence="4 6">P5404</strain>
    </source>
</reference>
<dbReference type="OrthoDB" id="396512at2"/>
<dbReference type="RefSeq" id="WP_115359097.1">
    <property type="nucleotide sequence ID" value="NZ_SRLF01000007.1"/>
</dbReference>
<evidence type="ECO:0000313" key="6">
    <source>
        <dbReference type="Proteomes" id="UP000297598"/>
    </source>
</evidence>
<keyword evidence="3" id="KW-0808">Transferase</keyword>
<dbReference type="AlphaFoldDB" id="A0A380FXR5"/>
<dbReference type="Pfam" id="PF00535">
    <property type="entry name" value="Glycos_transf_2"/>
    <property type="match status" value="1"/>
</dbReference>
<evidence type="ECO:0000313" key="5">
    <source>
        <dbReference type="Proteomes" id="UP000254047"/>
    </source>
</evidence>
<dbReference type="PANTHER" id="PTHR22916">
    <property type="entry name" value="GLYCOSYLTRANSFERASE"/>
    <property type="match status" value="1"/>
</dbReference>
<sequence>MKIVKSKEINHRPKVSVLISTYNKEKFIDTTLDSISKQTMDMKDYEVIVVDDCSTDQTFDIVAKKIDSFANYKFVQLDENSGTPAKPRNLSIDLSKGKYIIFIDGDDWLPEGALEKLYILLKTNKTDYATGLTKYVHSDRIARSGVALSKISYKKTDLKYFRKSFYHLAPAGRMIKASVIKKNHIQFPEMIYGEDLQFFAEVFFNTKRISTTQEVVYCANRYDDNISLVKSESSTSINRMKWQGEAYRHLMNKYKNNKLMPNLLYRIINKDILEAKFYKKRFINDIDELLPIFQDIIHMIEEHFNPLDYVDDELNRQAIKLIRKGDKEEILNFVKFYLRKDDKPLHEKNDIYYYSFKGTNYKKRMHPTLLKIEQENDKIFLKLLSKNSDLKYLEVKNRKDPTQFIVIDIKKNRFKSGEYSVQFKTGDLPKGKLALTVFDKDLNGSVIKSGMRFDFYETVGGNLGYIKK</sequence>
<comment type="similarity">
    <text evidence="1">Belongs to the glycosyltransferase 2 family.</text>
</comment>
<dbReference type="InterPro" id="IPR001173">
    <property type="entry name" value="Glyco_trans_2-like"/>
</dbReference>
<dbReference type="Gene3D" id="3.90.550.10">
    <property type="entry name" value="Spore Coat Polysaccharide Biosynthesis Protein SpsA, Chain A"/>
    <property type="match status" value="1"/>
</dbReference>
<dbReference type="Proteomes" id="UP000254047">
    <property type="component" value="Unassembled WGS sequence"/>
</dbReference>
<dbReference type="GO" id="GO:0016758">
    <property type="term" value="F:hexosyltransferase activity"/>
    <property type="evidence" value="ECO:0007669"/>
    <property type="project" value="UniProtKB-ARBA"/>
</dbReference>
<dbReference type="EC" id="2.4.1.-" evidence="3"/>
<dbReference type="SUPFAM" id="SSF53448">
    <property type="entry name" value="Nucleotide-diphospho-sugar transferases"/>
    <property type="match status" value="1"/>
</dbReference>